<keyword evidence="4" id="KW-0732">Signal</keyword>
<dbReference type="STRING" id="1184151.AW736_18570"/>
<keyword evidence="6" id="KW-1185">Reference proteome</keyword>
<dbReference type="PANTHER" id="PTHR43053:SF3">
    <property type="entry name" value="ALPHA-GALACTOSIDASE C-RELATED"/>
    <property type="match status" value="1"/>
</dbReference>
<evidence type="ECO:0000256" key="4">
    <source>
        <dbReference type="SAM" id="SignalP"/>
    </source>
</evidence>
<dbReference type="AlphaFoldDB" id="A0A178IG52"/>
<dbReference type="GO" id="GO:0004557">
    <property type="term" value="F:alpha-galactosidase activity"/>
    <property type="evidence" value="ECO:0007669"/>
    <property type="project" value="UniProtKB-ARBA"/>
</dbReference>
<evidence type="ECO:0000256" key="2">
    <source>
        <dbReference type="ARBA" id="ARBA00023295"/>
    </source>
</evidence>
<dbReference type="OrthoDB" id="198631at2"/>
<dbReference type="InterPro" id="IPR050985">
    <property type="entry name" value="Alpha-glycosidase_related"/>
</dbReference>
<evidence type="ECO:0000313" key="5">
    <source>
        <dbReference type="EMBL" id="OAM88079.1"/>
    </source>
</evidence>
<feature type="chain" id="PRO_5008088807" description="Alpha-galactosidase" evidence="4">
    <location>
        <begin position="19"/>
        <end position="751"/>
    </location>
</feature>
<gene>
    <name evidence="5" type="ORF">AW736_18570</name>
</gene>
<evidence type="ECO:0000256" key="3">
    <source>
        <dbReference type="SAM" id="MobiDB-lite"/>
    </source>
</evidence>
<accession>A0A178IG52</accession>
<keyword evidence="2" id="KW-0326">Glycosidase</keyword>
<evidence type="ECO:0000256" key="1">
    <source>
        <dbReference type="ARBA" id="ARBA00022801"/>
    </source>
</evidence>
<dbReference type="Pfam" id="PF02065">
    <property type="entry name" value="Melibiase"/>
    <property type="match status" value="1"/>
</dbReference>
<dbReference type="Gene3D" id="3.20.20.70">
    <property type="entry name" value="Aldolase class I"/>
    <property type="match status" value="1"/>
</dbReference>
<dbReference type="InterPro" id="IPR017853">
    <property type="entry name" value="GH"/>
</dbReference>
<dbReference type="RefSeq" id="WP_068771800.1">
    <property type="nucleotide sequence ID" value="NZ_CP109796.1"/>
</dbReference>
<reference evidence="5 6" key="1">
    <citation type="submission" date="2016-01" db="EMBL/GenBank/DDBJ databases">
        <title>High potential of lignocellulose degradation of a new Verrucomicrobia species.</title>
        <authorList>
            <person name="Wang Y."/>
            <person name="Shi Y."/>
            <person name="Qiu Z."/>
            <person name="Liu S."/>
            <person name="Yang H."/>
        </authorList>
    </citation>
    <scope>NUCLEOTIDE SEQUENCE [LARGE SCALE GENOMIC DNA]</scope>
    <source>
        <strain evidence="5 6">TSB47</strain>
    </source>
</reference>
<dbReference type="InterPro" id="IPR013785">
    <property type="entry name" value="Aldolase_TIM"/>
</dbReference>
<dbReference type="Proteomes" id="UP000078486">
    <property type="component" value="Unassembled WGS sequence"/>
</dbReference>
<organism evidence="5 6">
    <name type="scientific">Termitidicoccus mucosus</name>
    <dbReference type="NCBI Taxonomy" id="1184151"/>
    <lineage>
        <taxon>Bacteria</taxon>
        <taxon>Pseudomonadati</taxon>
        <taxon>Verrucomicrobiota</taxon>
        <taxon>Opitutia</taxon>
        <taxon>Opitutales</taxon>
        <taxon>Opitutaceae</taxon>
        <taxon>Termitidicoccus</taxon>
    </lineage>
</organism>
<sequence length="751" mass="83754">MKSARILLLFLVACLAPAAAGTLDLGNGTRLTYTTPAPVIDGEKLPAPDFDADGRALVAGLRLTRTVTACEGGFTLRLSVTNTRDTAIALRGLIPLQIHAQDHLLVAGTSIPEWTIFRMARHKNDVPGPFRPTLRNEAAQEAAADNSQGVHGEDDPGETAAGAVSYHADPGFVIIPDTGPETSALFIGFDGQTEHLSDVSVRPDKNLAALQTLTALAEFDGVAVPPGATRTTHTLYIQTGKDCDSLLRAHAQRIKEREGARIADKRNVFCTWYFYGPEITADDIRKDLGELKRRPVKFDTFLIDYNWDDRFGDWNSNLERFPDGMQAMAREIIQAGLTPGLWSCPFFLDPKSEALKRYPDLPLKNRKGERITNKTMPFMDPCFVLDPTAPSAEAFLTELCRKFTGWGYGYLKFDFLRIVTLDENAVFHDRTMNRAQAYRRGLEILRRAAGERTMIGIWGGLYEASAGLVDIMRSGSDVRGHWDPLPGDPHSTRYPVRMRQTFARAFYDDILWTSDQDALQLRRRAFADRWRSTRPHISMGNFTDEEAFSLVVYRFLGGGVVQVSEKLDELDQDRYDLYKMVIPARAPVARRFGGWTDYLPEKFASHFDAKKESGRMPLPPWSVITLCNWNGNTARALAFRPADVPDLPAAPVYVAFEFKTQTFLGVYKPDDTIVQDLPPHAARVIRLTPLGASDRHLVGTDLSMTCGMEIQSLDGATPVLDPAFRDFPATFTFIDYKNGKAIITKIKTNQH</sequence>
<evidence type="ECO:0008006" key="7">
    <source>
        <dbReference type="Google" id="ProtNLM"/>
    </source>
</evidence>
<feature type="signal peptide" evidence="4">
    <location>
        <begin position="1"/>
        <end position="18"/>
    </location>
</feature>
<protein>
    <recommendedName>
        <fullName evidence="7">Alpha-galactosidase</fullName>
    </recommendedName>
</protein>
<keyword evidence="1" id="KW-0378">Hydrolase</keyword>
<dbReference type="SUPFAM" id="SSF51445">
    <property type="entry name" value="(Trans)glycosidases"/>
    <property type="match status" value="1"/>
</dbReference>
<feature type="region of interest" description="Disordered" evidence="3">
    <location>
        <begin position="137"/>
        <end position="162"/>
    </location>
</feature>
<dbReference type="PANTHER" id="PTHR43053">
    <property type="entry name" value="GLYCOSIDASE FAMILY 31"/>
    <property type="match status" value="1"/>
</dbReference>
<name>A0A178IG52_9BACT</name>
<evidence type="ECO:0000313" key="6">
    <source>
        <dbReference type="Proteomes" id="UP000078486"/>
    </source>
</evidence>
<comment type="caution">
    <text evidence="5">The sequence shown here is derived from an EMBL/GenBank/DDBJ whole genome shotgun (WGS) entry which is preliminary data.</text>
</comment>
<proteinExistence type="predicted"/>
<dbReference type="EMBL" id="LRRQ01000144">
    <property type="protein sequence ID" value="OAM88079.1"/>
    <property type="molecule type" value="Genomic_DNA"/>
</dbReference>